<keyword evidence="1" id="KW-0732">Signal</keyword>
<reference evidence="2" key="2">
    <citation type="submission" date="2023-05" db="EMBL/GenBank/DDBJ databases">
        <authorList>
            <consortium name="Lawrence Berkeley National Laboratory"/>
            <person name="Steindorff A."/>
            <person name="Hensen N."/>
            <person name="Bonometti L."/>
            <person name="Westerberg I."/>
            <person name="Brannstrom I.O."/>
            <person name="Guillou S."/>
            <person name="Cros-Aarteil S."/>
            <person name="Calhoun S."/>
            <person name="Haridas S."/>
            <person name="Kuo A."/>
            <person name="Mondo S."/>
            <person name="Pangilinan J."/>
            <person name="Riley R."/>
            <person name="Labutti K."/>
            <person name="Andreopoulos B."/>
            <person name="Lipzen A."/>
            <person name="Chen C."/>
            <person name="Yanf M."/>
            <person name="Daum C."/>
            <person name="Ng V."/>
            <person name="Clum A."/>
            <person name="Ohm R."/>
            <person name="Martin F."/>
            <person name="Silar P."/>
            <person name="Natvig D."/>
            <person name="Lalanne C."/>
            <person name="Gautier V."/>
            <person name="Ament-Velasquez S.L."/>
            <person name="Kruys A."/>
            <person name="Hutchinson M.I."/>
            <person name="Powell A.J."/>
            <person name="Barry K."/>
            <person name="Miller A.N."/>
            <person name="Grigoriev I.V."/>
            <person name="Debuchy R."/>
            <person name="Gladieux P."/>
            <person name="Thoren M.H."/>
            <person name="Johannesson H."/>
        </authorList>
    </citation>
    <scope>NUCLEOTIDE SEQUENCE</scope>
    <source>
        <strain evidence="2">CBS 141.50</strain>
    </source>
</reference>
<organism evidence="2 3">
    <name type="scientific">Dichotomopilus funicola</name>
    <dbReference type="NCBI Taxonomy" id="1934379"/>
    <lineage>
        <taxon>Eukaryota</taxon>
        <taxon>Fungi</taxon>
        <taxon>Dikarya</taxon>
        <taxon>Ascomycota</taxon>
        <taxon>Pezizomycotina</taxon>
        <taxon>Sordariomycetes</taxon>
        <taxon>Sordariomycetidae</taxon>
        <taxon>Sordariales</taxon>
        <taxon>Chaetomiaceae</taxon>
        <taxon>Dichotomopilus</taxon>
    </lineage>
</organism>
<protein>
    <submittedName>
        <fullName evidence="2">Uncharacterized protein</fullName>
    </submittedName>
</protein>
<dbReference type="GeneID" id="87820181"/>
<comment type="caution">
    <text evidence="2">The sequence shown here is derived from an EMBL/GenBank/DDBJ whole genome shotgun (WGS) entry which is preliminary data.</text>
</comment>
<accession>A0AAN6ZMB7</accession>
<gene>
    <name evidence="2" type="ORF">C8A04DRAFT_36568</name>
</gene>
<dbReference type="EMBL" id="MU853576">
    <property type="protein sequence ID" value="KAK4144575.1"/>
    <property type="molecule type" value="Genomic_DNA"/>
</dbReference>
<name>A0AAN6ZMB7_9PEZI</name>
<keyword evidence="3" id="KW-1185">Reference proteome</keyword>
<feature type="signal peptide" evidence="1">
    <location>
        <begin position="1"/>
        <end position="17"/>
    </location>
</feature>
<reference evidence="2" key="1">
    <citation type="journal article" date="2023" name="Mol. Phylogenet. Evol.">
        <title>Genome-scale phylogeny and comparative genomics of the fungal order Sordariales.</title>
        <authorList>
            <person name="Hensen N."/>
            <person name="Bonometti L."/>
            <person name="Westerberg I."/>
            <person name="Brannstrom I.O."/>
            <person name="Guillou S."/>
            <person name="Cros-Aarteil S."/>
            <person name="Calhoun S."/>
            <person name="Haridas S."/>
            <person name="Kuo A."/>
            <person name="Mondo S."/>
            <person name="Pangilinan J."/>
            <person name="Riley R."/>
            <person name="LaButti K."/>
            <person name="Andreopoulos B."/>
            <person name="Lipzen A."/>
            <person name="Chen C."/>
            <person name="Yan M."/>
            <person name="Daum C."/>
            <person name="Ng V."/>
            <person name="Clum A."/>
            <person name="Steindorff A."/>
            <person name="Ohm R.A."/>
            <person name="Martin F."/>
            <person name="Silar P."/>
            <person name="Natvig D.O."/>
            <person name="Lalanne C."/>
            <person name="Gautier V."/>
            <person name="Ament-Velasquez S.L."/>
            <person name="Kruys A."/>
            <person name="Hutchinson M.I."/>
            <person name="Powell A.J."/>
            <person name="Barry K."/>
            <person name="Miller A.N."/>
            <person name="Grigoriev I.V."/>
            <person name="Debuchy R."/>
            <person name="Gladieux P."/>
            <person name="Hiltunen Thoren M."/>
            <person name="Johannesson H."/>
        </authorList>
    </citation>
    <scope>NUCLEOTIDE SEQUENCE</scope>
    <source>
        <strain evidence="2">CBS 141.50</strain>
    </source>
</reference>
<sequence length="167" mass="16721">MQTKIFLLVALAALTEARFGQEGSVQNIIQGLGAFGNPGAAGTLAGQTPGVLLAGASACAQLELADQIVAELGTDPEVIAAAAALVAAEKNFNPFAQDTPNLCSDASLPATPELRGIIPAVDPAVDGADVQNANSATSLATPFDATGLSVAEVSRAQGFENFNDQAA</sequence>
<dbReference type="RefSeq" id="XP_062637946.1">
    <property type="nucleotide sequence ID" value="XM_062783568.1"/>
</dbReference>
<dbReference type="Proteomes" id="UP001302676">
    <property type="component" value="Unassembled WGS sequence"/>
</dbReference>
<evidence type="ECO:0000313" key="2">
    <source>
        <dbReference type="EMBL" id="KAK4144575.1"/>
    </source>
</evidence>
<evidence type="ECO:0000313" key="3">
    <source>
        <dbReference type="Proteomes" id="UP001302676"/>
    </source>
</evidence>
<dbReference type="AlphaFoldDB" id="A0AAN6ZMB7"/>
<proteinExistence type="predicted"/>
<feature type="chain" id="PRO_5042945567" evidence="1">
    <location>
        <begin position="18"/>
        <end position="167"/>
    </location>
</feature>
<evidence type="ECO:0000256" key="1">
    <source>
        <dbReference type="SAM" id="SignalP"/>
    </source>
</evidence>